<dbReference type="Proteomes" id="UP001595443">
    <property type="component" value="Unassembled WGS sequence"/>
</dbReference>
<evidence type="ECO:0000313" key="3">
    <source>
        <dbReference type="Proteomes" id="UP001595443"/>
    </source>
</evidence>
<accession>A0ABV7AI44</accession>
<reference evidence="3" key="1">
    <citation type="journal article" date="2019" name="Int. J. Syst. Evol. Microbiol.">
        <title>The Global Catalogue of Microorganisms (GCM) 10K type strain sequencing project: providing services to taxonomists for standard genome sequencing and annotation.</title>
        <authorList>
            <consortium name="The Broad Institute Genomics Platform"/>
            <consortium name="The Broad Institute Genome Sequencing Center for Infectious Disease"/>
            <person name="Wu L."/>
            <person name="Ma J."/>
        </authorList>
    </citation>
    <scope>NUCLEOTIDE SEQUENCE [LARGE SCALE GENOMIC DNA]</scope>
    <source>
        <strain evidence="3">KCTC 62192</strain>
    </source>
</reference>
<feature type="region of interest" description="Disordered" evidence="1">
    <location>
        <begin position="40"/>
        <end position="72"/>
    </location>
</feature>
<evidence type="ECO:0008006" key="4">
    <source>
        <dbReference type="Google" id="ProtNLM"/>
    </source>
</evidence>
<sequence>MVELRIGAPAFGPRGPVETLVARYGAWRVLALTVAAALRGTASRDRQRPGPGRALPDHLRRDIGLGPEPPPATWRYWV</sequence>
<organism evidence="2 3">
    <name type="scientific">Acidimangrovimonas pyrenivorans</name>
    <dbReference type="NCBI Taxonomy" id="2030798"/>
    <lineage>
        <taxon>Bacteria</taxon>
        <taxon>Pseudomonadati</taxon>
        <taxon>Pseudomonadota</taxon>
        <taxon>Alphaproteobacteria</taxon>
        <taxon>Rhodobacterales</taxon>
        <taxon>Paracoccaceae</taxon>
        <taxon>Acidimangrovimonas</taxon>
    </lineage>
</organism>
<dbReference type="RefSeq" id="WP_377833776.1">
    <property type="nucleotide sequence ID" value="NZ_JBHRSK010000010.1"/>
</dbReference>
<dbReference type="EMBL" id="JBHRSK010000010">
    <property type="protein sequence ID" value="MFC2969069.1"/>
    <property type="molecule type" value="Genomic_DNA"/>
</dbReference>
<evidence type="ECO:0000313" key="2">
    <source>
        <dbReference type="EMBL" id="MFC2969069.1"/>
    </source>
</evidence>
<proteinExistence type="predicted"/>
<protein>
    <recommendedName>
        <fullName evidence="4">DUF1127 domain-containing protein</fullName>
    </recommendedName>
</protein>
<keyword evidence="3" id="KW-1185">Reference proteome</keyword>
<name>A0ABV7AI44_9RHOB</name>
<gene>
    <name evidence="2" type="ORF">ACFOES_13265</name>
</gene>
<comment type="caution">
    <text evidence="2">The sequence shown here is derived from an EMBL/GenBank/DDBJ whole genome shotgun (WGS) entry which is preliminary data.</text>
</comment>
<evidence type="ECO:0000256" key="1">
    <source>
        <dbReference type="SAM" id="MobiDB-lite"/>
    </source>
</evidence>